<organism evidence="1 2">
    <name type="scientific">Oopsacas minuta</name>
    <dbReference type="NCBI Taxonomy" id="111878"/>
    <lineage>
        <taxon>Eukaryota</taxon>
        <taxon>Metazoa</taxon>
        <taxon>Porifera</taxon>
        <taxon>Hexactinellida</taxon>
        <taxon>Hexasterophora</taxon>
        <taxon>Lyssacinosida</taxon>
        <taxon>Leucopsacidae</taxon>
        <taxon>Oopsacas</taxon>
    </lineage>
</organism>
<dbReference type="AlphaFoldDB" id="A0AAV7JSN2"/>
<name>A0AAV7JSN2_9METZ</name>
<evidence type="ECO:0000313" key="1">
    <source>
        <dbReference type="EMBL" id="KAI6651884.1"/>
    </source>
</evidence>
<comment type="caution">
    <text evidence="1">The sequence shown here is derived from an EMBL/GenBank/DDBJ whole genome shotgun (WGS) entry which is preliminary data.</text>
</comment>
<accession>A0AAV7JSN2</accession>
<protein>
    <submittedName>
        <fullName evidence="1">Transposable element P transposase</fullName>
    </submittedName>
</protein>
<sequence length="297" mass="33374">MIYSCTTPTPCAKSSAAQILPILHEVIKDVESCNLQFQVICTDNYPLNVNLFKLLSPTSNLETCVPRPLHTCRPLYLIFDFAHIIKRVRNNWLNQIDSNHTFSCPSFISCEYTLNVPFQDLRSLFKLEQNSVAKTAHRLTAKSCWPSSLERQNVNLALRIFDDSTSAALTVHASKYGQVSETAQFIALFVSTLGESSISLKDFLKSFSISEESSDDNIVDLDPYNRVFNEEETPIILDTSLIQSLAFIAGYCIHSIFKSAFYSKRGITHSSGVRDTEEVSSICFHCLSSLVEEDTLE</sequence>
<dbReference type="Proteomes" id="UP001165289">
    <property type="component" value="Unassembled WGS sequence"/>
</dbReference>
<keyword evidence="2" id="KW-1185">Reference proteome</keyword>
<dbReference type="EMBL" id="JAKMXF010000301">
    <property type="protein sequence ID" value="KAI6651884.1"/>
    <property type="molecule type" value="Genomic_DNA"/>
</dbReference>
<gene>
    <name evidence="1" type="ORF">LOD99_4763</name>
</gene>
<reference evidence="1 2" key="1">
    <citation type="journal article" date="2023" name="BMC Biol.">
        <title>The compact genome of the sponge Oopsacas minuta (Hexactinellida) is lacking key metazoan core genes.</title>
        <authorList>
            <person name="Santini S."/>
            <person name="Schenkelaars Q."/>
            <person name="Jourda C."/>
            <person name="Duchesne M."/>
            <person name="Belahbib H."/>
            <person name="Rocher C."/>
            <person name="Selva M."/>
            <person name="Riesgo A."/>
            <person name="Vervoort M."/>
            <person name="Leys S.P."/>
            <person name="Kodjabachian L."/>
            <person name="Le Bivic A."/>
            <person name="Borchiellini C."/>
            <person name="Claverie J.M."/>
            <person name="Renard E."/>
        </authorList>
    </citation>
    <scope>NUCLEOTIDE SEQUENCE [LARGE SCALE GENOMIC DNA]</scope>
    <source>
        <strain evidence="1">SPO-2</strain>
    </source>
</reference>
<proteinExistence type="predicted"/>
<evidence type="ECO:0000313" key="2">
    <source>
        <dbReference type="Proteomes" id="UP001165289"/>
    </source>
</evidence>